<dbReference type="HOGENOM" id="CLU_2022130_0_0_9"/>
<sequence>MRQFYRIDDDGYYIEPIVLEAVENPKGDTYTDPDTGLKYELPPNTVIDPFPSDQFRSRFVDGEWIEGATPEEIEEWTRPRQPEPPAIELIAQQLTDQELSDMEQWQSITDQEIRLTALEANANGRS</sequence>
<dbReference type="Proteomes" id="UP000001168">
    <property type="component" value="Chromosome"/>
</dbReference>
<evidence type="ECO:0000256" key="1">
    <source>
        <dbReference type="SAM" id="MobiDB-lite"/>
    </source>
</evidence>
<accession>Q5WIC2</accession>
<reference evidence="2 3" key="1">
    <citation type="journal article" date="1994" name="J. Ferment. Bioeng.">
        <title>Molecular cloning and nucleotide sequence of the gene for an alkaline protease from the alkalophilic Bacillus sp. KSM-K16.</title>
        <authorList>
            <person name="Hakamada Y."/>
            <person name="Kobayashi T."/>
            <person name="Hitomi J."/>
            <person name="Kawai S."/>
            <person name="Ito S."/>
        </authorList>
    </citation>
    <scope>NUCLEOTIDE SEQUENCE [LARGE SCALE GENOMIC DNA]</scope>
    <source>
        <strain evidence="2 3">KSM-K16</strain>
    </source>
</reference>
<proteinExistence type="predicted"/>
<reference evidence="2 3" key="2">
    <citation type="journal article" date="1995" name="Appl. Microbiol. Biotechnol.">
        <title>Purification and properties of an alkaline protease from alkalophilic Bacillus sp. KSM-K16.</title>
        <authorList>
            <person name="Kobayashi T."/>
            <person name="Hakamada Y."/>
            <person name="Adachi S."/>
            <person name="Hitomi J."/>
            <person name="Yoshimatsu T."/>
            <person name="Koike K."/>
            <person name="Kawai S."/>
            <person name="Ito S."/>
        </authorList>
    </citation>
    <scope>NUCLEOTIDE SEQUENCE [LARGE SCALE GENOMIC DNA]</scope>
    <source>
        <strain evidence="2 3">KSM-K16</strain>
    </source>
</reference>
<gene>
    <name evidence="2" type="ordered locus">ABC1345</name>
</gene>
<name>Q5WIC2_SHOC1</name>
<dbReference type="EMBL" id="AP006627">
    <property type="protein sequence ID" value="BAD63883.1"/>
    <property type="molecule type" value="Genomic_DNA"/>
</dbReference>
<dbReference type="RefSeq" id="WP_011246196.1">
    <property type="nucleotide sequence ID" value="NC_006582.1"/>
</dbReference>
<organism evidence="2 3">
    <name type="scientific">Shouchella clausii (strain KSM-K16)</name>
    <name type="common">Alkalihalobacillus clausii</name>
    <dbReference type="NCBI Taxonomy" id="66692"/>
    <lineage>
        <taxon>Bacteria</taxon>
        <taxon>Bacillati</taxon>
        <taxon>Bacillota</taxon>
        <taxon>Bacilli</taxon>
        <taxon>Bacillales</taxon>
        <taxon>Bacillaceae</taxon>
        <taxon>Shouchella</taxon>
    </lineage>
</organism>
<evidence type="ECO:0000313" key="2">
    <source>
        <dbReference type="EMBL" id="BAD63883.1"/>
    </source>
</evidence>
<dbReference type="STRING" id="66692.ABC1345"/>
<reference evidence="2 3" key="5">
    <citation type="journal article" date="2007" name="Extremophiles">
        <title>Intragenomic diversity of the V1 regions of 16S rRNA genes in high-alkaline protease-producing Bacillus clausii spp.</title>
        <authorList>
            <person name="Kageyama Y."/>
            <person name="Takaki Y."/>
            <person name="Shimamura S."/>
            <person name="Nishi S."/>
            <person name="Nogi Y."/>
            <person name="Uchimura K."/>
            <person name="Kobayashi T."/>
            <person name="Hitomi J."/>
            <person name="Ozaki K."/>
            <person name="Kawai S."/>
            <person name="Ito S."/>
            <person name="Horikoshi K."/>
        </authorList>
    </citation>
    <scope>NUCLEOTIDE SEQUENCE [LARGE SCALE GENOMIC DNA]</scope>
    <source>
        <strain evidence="2 3">KSM-K16</strain>
    </source>
</reference>
<dbReference type="AlphaFoldDB" id="Q5WIC2"/>
<reference evidence="3" key="4">
    <citation type="submission" date="2003-10" db="EMBL/GenBank/DDBJ databases">
        <title>The complete genome sequence of the alkaliphilic Bacillus clausii KSM-K16.</title>
        <authorList>
            <person name="Takaki Y."/>
            <person name="Kageyama Y."/>
            <person name="Shimamura S."/>
            <person name="Suzuki H."/>
            <person name="Nishi S."/>
            <person name="Hatada Y."/>
            <person name="Kawai S."/>
            <person name="Ito S."/>
            <person name="Horikoshi K."/>
        </authorList>
    </citation>
    <scope>NUCLEOTIDE SEQUENCE [LARGE SCALE GENOMIC DNA]</scope>
    <source>
        <strain evidence="3">KSM-K16</strain>
    </source>
</reference>
<keyword evidence="3" id="KW-1185">Reference proteome</keyword>
<protein>
    <submittedName>
        <fullName evidence="2">Uncharacterized protein</fullName>
    </submittedName>
</protein>
<reference evidence="2 3" key="3">
    <citation type="journal article" date="1997" name="Protein Eng.">
        <title>High-resolution crystal structure of M-protease: phylogeny aided analysis of the high-alkaline adaptation mechanism.</title>
        <authorList>
            <person name="Shirai T."/>
            <person name="Suzuki A."/>
            <person name="Yamane T."/>
            <person name="Ashida T."/>
            <person name="Kobayashi T."/>
            <person name="Ito S."/>
        </authorList>
    </citation>
    <scope>NUCLEOTIDE SEQUENCE [LARGE SCALE GENOMIC DNA]</scope>
    <source>
        <strain evidence="2 3">KSM-K16</strain>
    </source>
</reference>
<evidence type="ECO:0000313" key="3">
    <source>
        <dbReference type="Proteomes" id="UP000001168"/>
    </source>
</evidence>
<feature type="region of interest" description="Disordered" evidence="1">
    <location>
        <begin position="25"/>
        <end position="45"/>
    </location>
</feature>
<dbReference type="KEGG" id="bcl:ABC1345"/>
<dbReference type="OrthoDB" id="2943979at2"/>